<dbReference type="NCBIfam" id="NF038126">
    <property type="entry name" value="PEP_CTERM_FxDxF"/>
    <property type="match status" value="1"/>
</dbReference>
<accession>A0ABU5DKK3</accession>
<proteinExistence type="predicted"/>
<sequence>MANNIGPSQIFFCEFVTQPEPRKSMMLKKTFIQLAACLALAQTAVVAHADTFQFTVTGDYSASWQIDSSVEPAGYGIGSGLVYQDVDGFPDAYFGVADVYFYNDAIGGGLELDDYYGGVTLLSTDGPQLYTGSEDAPVFKVGTFALTEYQGSGTYSLTITNLSAVPEPATIAMLLGGLGLVGFTARRRQPK</sequence>
<feature type="signal peptide" evidence="1">
    <location>
        <begin position="1"/>
        <end position="49"/>
    </location>
</feature>
<gene>
    <name evidence="3" type="ORF">SNE35_17005</name>
</gene>
<reference evidence="3 4" key="1">
    <citation type="submission" date="2023-11" db="EMBL/GenBank/DDBJ databases">
        <title>Paucibacter sp. nov., isolated from fresh soil in Korea.</title>
        <authorList>
            <person name="Le N.T.T."/>
        </authorList>
    </citation>
    <scope>NUCLEOTIDE SEQUENCE [LARGE SCALE GENOMIC DNA]</scope>
    <source>
        <strain evidence="3 4">R3-3</strain>
    </source>
</reference>
<name>A0ABU5DKK3_9BURK</name>
<dbReference type="Proteomes" id="UP001285263">
    <property type="component" value="Unassembled WGS sequence"/>
</dbReference>
<dbReference type="NCBIfam" id="TIGR02595">
    <property type="entry name" value="PEP_CTERM"/>
    <property type="match status" value="1"/>
</dbReference>
<dbReference type="NCBIfam" id="NF035944">
    <property type="entry name" value="PEPxxWA-CTERM"/>
    <property type="match status" value="1"/>
</dbReference>
<protein>
    <submittedName>
        <fullName evidence="3">FxDxF family PEP-CTERM protein</fullName>
    </submittedName>
</protein>
<dbReference type="RefSeq" id="WP_320424115.1">
    <property type="nucleotide sequence ID" value="NZ_JAXCLA010000005.1"/>
</dbReference>
<evidence type="ECO:0000313" key="4">
    <source>
        <dbReference type="Proteomes" id="UP001285263"/>
    </source>
</evidence>
<keyword evidence="1" id="KW-0732">Signal</keyword>
<dbReference type="InterPro" id="IPR013424">
    <property type="entry name" value="Ice-binding_C"/>
</dbReference>
<dbReference type="EMBL" id="JAXCLA010000005">
    <property type="protein sequence ID" value="MDY0746220.1"/>
    <property type="molecule type" value="Genomic_DNA"/>
</dbReference>
<dbReference type="Pfam" id="PF07589">
    <property type="entry name" value="PEP-CTERM"/>
    <property type="match status" value="1"/>
</dbReference>
<keyword evidence="4" id="KW-1185">Reference proteome</keyword>
<evidence type="ECO:0000259" key="2">
    <source>
        <dbReference type="Pfam" id="PF07589"/>
    </source>
</evidence>
<organism evidence="3 4">
    <name type="scientific">Roseateles agri</name>
    <dbReference type="NCBI Taxonomy" id="3098619"/>
    <lineage>
        <taxon>Bacteria</taxon>
        <taxon>Pseudomonadati</taxon>
        <taxon>Pseudomonadota</taxon>
        <taxon>Betaproteobacteria</taxon>
        <taxon>Burkholderiales</taxon>
        <taxon>Sphaerotilaceae</taxon>
        <taxon>Roseateles</taxon>
    </lineage>
</organism>
<evidence type="ECO:0000313" key="3">
    <source>
        <dbReference type="EMBL" id="MDY0746220.1"/>
    </source>
</evidence>
<comment type="caution">
    <text evidence="3">The sequence shown here is derived from an EMBL/GenBank/DDBJ whole genome shotgun (WGS) entry which is preliminary data.</text>
</comment>
<feature type="domain" description="Ice-binding protein C-terminal" evidence="2">
    <location>
        <begin position="164"/>
        <end position="188"/>
    </location>
</feature>
<evidence type="ECO:0000256" key="1">
    <source>
        <dbReference type="SAM" id="SignalP"/>
    </source>
</evidence>
<feature type="chain" id="PRO_5045686521" evidence="1">
    <location>
        <begin position="50"/>
        <end position="191"/>
    </location>
</feature>